<keyword evidence="3" id="KW-1185">Reference proteome</keyword>
<sequence>MRAENKFAYLVSVPPEVERTILDGAHFVSSDKANHGKSDDQLKKSLKSNTHHDEERDRKDPAFRHHDVQQCRSHRIGSTSACRIQNMKFLKRELHSEVSSTADSDVTKRPIATRSGDVRWL</sequence>
<feature type="region of interest" description="Disordered" evidence="1">
    <location>
        <begin position="95"/>
        <end position="121"/>
    </location>
</feature>
<feature type="compositionally biased region" description="Basic and acidic residues" evidence="1">
    <location>
        <begin position="50"/>
        <end position="69"/>
    </location>
</feature>
<organism evidence="2 3">
    <name type="scientific">Phytophthora pseudosyringae</name>
    <dbReference type="NCBI Taxonomy" id="221518"/>
    <lineage>
        <taxon>Eukaryota</taxon>
        <taxon>Sar</taxon>
        <taxon>Stramenopiles</taxon>
        <taxon>Oomycota</taxon>
        <taxon>Peronosporomycetes</taxon>
        <taxon>Peronosporales</taxon>
        <taxon>Peronosporaceae</taxon>
        <taxon>Phytophthora</taxon>
    </lineage>
</organism>
<gene>
    <name evidence="2" type="ORF">PHYPSEUDO_000834</name>
</gene>
<name>A0A8T1WG86_9STRA</name>
<evidence type="ECO:0000313" key="3">
    <source>
        <dbReference type="Proteomes" id="UP000694044"/>
    </source>
</evidence>
<feature type="region of interest" description="Disordered" evidence="1">
    <location>
        <begin position="29"/>
        <end position="75"/>
    </location>
</feature>
<evidence type="ECO:0000256" key="1">
    <source>
        <dbReference type="SAM" id="MobiDB-lite"/>
    </source>
</evidence>
<dbReference type="EMBL" id="JAGDFM010000011">
    <property type="protein sequence ID" value="KAG7392426.1"/>
    <property type="molecule type" value="Genomic_DNA"/>
</dbReference>
<proteinExistence type="predicted"/>
<dbReference type="Proteomes" id="UP000694044">
    <property type="component" value="Unassembled WGS sequence"/>
</dbReference>
<feature type="compositionally biased region" description="Basic and acidic residues" evidence="1">
    <location>
        <begin position="32"/>
        <end position="43"/>
    </location>
</feature>
<protein>
    <submittedName>
        <fullName evidence="2">Uncharacterized protein</fullName>
    </submittedName>
</protein>
<accession>A0A8T1WG86</accession>
<dbReference type="AlphaFoldDB" id="A0A8T1WG86"/>
<reference evidence="2" key="1">
    <citation type="submission" date="2021-02" db="EMBL/GenBank/DDBJ databases">
        <authorList>
            <person name="Palmer J.M."/>
        </authorList>
    </citation>
    <scope>NUCLEOTIDE SEQUENCE</scope>
    <source>
        <strain evidence="2">SCRP734</strain>
    </source>
</reference>
<evidence type="ECO:0000313" key="2">
    <source>
        <dbReference type="EMBL" id="KAG7392426.1"/>
    </source>
</evidence>
<comment type="caution">
    <text evidence="2">The sequence shown here is derived from an EMBL/GenBank/DDBJ whole genome shotgun (WGS) entry which is preliminary data.</text>
</comment>